<evidence type="ECO:0000256" key="4">
    <source>
        <dbReference type="SAM" id="MobiDB-lite"/>
    </source>
</evidence>
<gene>
    <name evidence="6" type="primary">HSP26.5_1</name>
    <name evidence="6" type="ORF">CK203_080062</name>
</gene>
<feature type="domain" description="SHSP" evidence="5">
    <location>
        <begin position="119"/>
        <end position="233"/>
    </location>
</feature>
<accession>A0A438D9V7</accession>
<dbReference type="Pfam" id="PF00011">
    <property type="entry name" value="HSP20"/>
    <property type="match status" value="1"/>
</dbReference>
<evidence type="ECO:0000256" key="2">
    <source>
        <dbReference type="PROSITE-ProRule" id="PRU00285"/>
    </source>
</evidence>
<dbReference type="Gene3D" id="2.60.40.790">
    <property type="match status" value="1"/>
</dbReference>
<protein>
    <submittedName>
        <fullName evidence="6">26.5 kDa heat shock protein, mitochondrial</fullName>
    </submittedName>
</protein>
<dbReference type="GO" id="GO:0009408">
    <property type="term" value="P:response to heat"/>
    <property type="evidence" value="ECO:0007669"/>
    <property type="project" value="InterPro"/>
</dbReference>
<comment type="caution">
    <text evidence="6">The sequence shown here is derived from an EMBL/GenBank/DDBJ whole genome shotgun (WGS) entry which is preliminary data.</text>
</comment>
<comment type="similarity">
    <text evidence="2 3">Belongs to the small heat shock protein (HSP20) family.</text>
</comment>
<dbReference type="InterPro" id="IPR044587">
    <property type="entry name" value="HSP21-like"/>
</dbReference>
<feature type="compositionally biased region" description="Low complexity" evidence="4">
    <location>
        <begin position="10"/>
        <end position="29"/>
    </location>
</feature>
<dbReference type="PROSITE" id="PS01031">
    <property type="entry name" value="SHSP"/>
    <property type="match status" value="1"/>
</dbReference>
<evidence type="ECO:0000256" key="1">
    <source>
        <dbReference type="ARBA" id="ARBA00023016"/>
    </source>
</evidence>
<dbReference type="EMBL" id="QGNW01001725">
    <property type="protein sequence ID" value="RVW32236.1"/>
    <property type="molecule type" value="Genomic_DNA"/>
</dbReference>
<evidence type="ECO:0000313" key="7">
    <source>
        <dbReference type="Proteomes" id="UP000288805"/>
    </source>
</evidence>
<dbReference type="PANTHER" id="PTHR46733:SF3">
    <property type="entry name" value="26.5 KDA HEAT SHOCK PROTEIN, MITOCHONDRIAL"/>
    <property type="match status" value="1"/>
</dbReference>
<feature type="region of interest" description="Disordered" evidence="4">
    <location>
        <begin position="10"/>
        <end position="81"/>
    </location>
</feature>
<evidence type="ECO:0000259" key="5">
    <source>
        <dbReference type="PROSITE" id="PS01031"/>
    </source>
</evidence>
<name>A0A438D9V7_VITVI</name>
<dbReference type="PANTHER" id="PTHR46733">
    <property type="entry name" value="26.5 KDA HEAT SHOCK PROTEIN, MITOCHONDRIAL"/>
    <property type="match status" value="1"/>
</dbReference>
<reference evidence="6 7" key="1">
    <citation type="journal article" date="2018" name="PLoS Genet.">
        <title>Population sequencing reveals clonal diversity and ancestral inbreeding in the grapevine cultivar Chardonnay.</title>
        <authorList>
            <person name="Roach M.J."/>
            <person name="Johnson D.L."/>
            <person name="Bohlmann J."/>
            <person name="van Vuuren H.J."/>
            <person name="Jones S.J."/>
            <person name="Pretorius I.S."/>
            <person name="Schmidt S.A."/>
            <person name="Borneman A.R."/>
        </authorList>
    </citation>
    <scope>NUCLEOTIDE SEQUENCE [LARGE SCALE GENOMIC DNA]</scope>
    <source>
        <strain evidence="7">cv. Chardonnay</strain>
        <tissue evidence="6">Leaf</tissue>
    </source>
</reference>
<evidence type="ECO:0000256" key="3">
    <source>
        <dbReference type="RuleBase" id="RU003616"/>
    </source>
</evidence>
<keyword evidence="1 6" id="KW-0346">Stress response</keyword>
<feature type="compositionally biased region" description="Basic and acidic residues" evidence="4">
    <location>
        <begin position="53"/>
        <end position="73"/>
    </location>
</feature>
<dbReference type="InterPro" id="IPR002068">
    <property type="entry name" value="A-crystallin/Hsp20_dom"/>
</dbReference>
<dbReference type="InterPro" id="IPR008978">
    <property type="entry name" value="HSP20-like_chaperone"/>
</dbReference>
<evidence type="ECO:0000313" key="6">
    <source>
        <dbReference type="EMBL" id="RVW32236.1"/>
    </source>
</evidence>
<proteinExistence type="inferred from homology"/>
<dbReference type="Proteomes" id="UP000288805">
    <property type="component" value="Unassembled WGS sequence"/>
</dbReference>
<organism evidence="6 7">
    <name type="scientific">Vitis vinifera</name>
    <name type="common">Grape</name>
    <dbReference type="NCBI Taxonomy" id="29760"/>
    <lineage>
        <taxon>Eukaryota</taxon>
        <taxon>Viridiplantae</taxon>
        <taxon>Streptophyta</taxon>
        <taxon>Embryophyta</taxon>
        <taxon>Tracheophyta</taxon>
        <taxon>Spermatophyta</taxon>
        <taxon>Magnoliopsida</taxon>
        <taxon>eudicotyledons</taxon>
        <taxon>Gunneridae</taxon>
        <taxon>Pentapetalae</taxon>
        <taxon>rosids</taxon>
        <taxon>Vitales</taxon>
        <taxon>Vitaceae</taxon>
        <taxon>Viteae</taxon>
        <taxon>Vitis</taxon>
    </lineage>
</organism>
<dbReference type="SUPFAM" id="SSF49764">
    <property type="entry name" value="HSP20-like chaperones"/>
    <property type="match status" value="1"/>
</dbReference>
<dbReference type="FunFam" id="2.60.40.790:FF:000059">
    <property type="entry name" value="26.5 kDa heat shock protein, mitochondrial"/>
    <property type="match status" value="1"/>
</dbReference>
<dbReference type="AlphaFoldDB" id="A0A438D9V7"/>
<dbReference type="CDD" id="cd06464">
    <property type="entry name" value="ACD_sHsps-like"/>
    <property type="match status" value="1"/>
</dbReference>
<sequence length="233" mass="26329">MALARLALRSLQQRVPSSSSSSLLSPSLSERALTGQRWGPEIVKRFSATPDAASDKPSGEKTEVAVSEGDRKPKLFPRKQRKRSLWRNNRNDFVPSLNELFPPSIGNALMQATQHMNRLLENLAPSRLIGRLKEQEQCYKLRYEMPGLTKEDVKISVEDGILSIRGEHKEEEEEGSDDEHWSATSYGYYDTSLLLPTDAKIEEIKAELKDGVLTIIIPRNEKKGKDVKEVQIQ</sequence>